<gene>
    <name evidence="4" type="ORF">PCAR00345_LOCUS26623</name>
</gene>
<reference evidence="4" key="1">
    <citation type="submission" date="2021-01" db="EMBL/GenBank/DDBJ databases">
        <authorList>
            <person name="Corre E."/>
            <person name="Pelletier E."/>
            <person name="Niang G."/>
            <person name="Scheremetjew M."/>
            <person name="Finn R."/>
            <person name="Kale V."/>
            <person name="Holt S."/>
            <person name="Cochrane G."/>
            <person name="Meng A."/>
            <person name="Brown T."/>
            <person name="Cohen L."/>
        </authorList>
    </citation>
    <scope>NUCLEOTIDE SEQUENCE</scope>
    <source>
        <strain evidence="4">CCMP645</strain>
    </source>
</reference>
<proteinExistence type="predicted"/>
<dbReference type="EMBL" id="HBIZ01041666">
    <property type="protein sequence ID" value="CAE0774011.1"/>
    <property type="molecule type" value="Transcribed_RNA"/>
</dbReference>
<feature type="compositionally biased region" description="Pro residues" evidence="2">
    <location>
        <begin position="202"/>
        <end position="238"/>
    </location>
</feature>
<dbReference type="InterPro" id="IPR044197">
    <property type="entry name" value="FKBP17-1-like"/>
</dbReference>
<dbReference type="AlphaFoldDB" id="A0A7S4BRC1"/>
<sequence>MPCGRATLGFLAAETAQSVQQWWLGSGCHSAVASATFRPMRTTERWSHYRNQRHVPPRALVEFQSFFGRGDEHLSAFLEEGDVVAYQVGSWEVDGVEVGSGGAPSLRFAIVDHVQIVWSHNCEHGVVRAHALRLDAGGLSLVAEDASELVEFGPEQLRARATNESPLGAELLFALPDSLAALLQTSREETIEFEPVASPPKSSMPPLPSSPSSPPPLPPTPPMPYPPLPLHSSPPPPQQSQSVRECTWSVSPAAVRTRLAFRSSVHAHRRDQPRARESAMCATSPTKPVLVFGPSGTSRRHALQWGTAAAIRVCAAACASGSSLATVGAAAAAERLTFTESESGLKWADVRVGTGAVVEEDSRITLHVLGRLVGKQGWIFEDSRADDEPYRLSLGQSDLIPGLREGLRGLRVGGVRRLVVPSALGYSTRTQEPVPRDFGQRQRLYTTVFNEERRRREAAALGADLTGVVLLDVELIYVRPPIQ</sequence>
<name>A0A7S4BRC1_CHRCT</name>
<dbReference type="InterPro" id="IPR001179">
    <property type="entry name" value="PPIase_FKBP_dom"/>
</dbReference>
<dbReference type="Gene3D" id="3.10.50.40">
    <property type="match status" value="1"/>
</dbReference>
<dbReference type="GO" id="GO:0003755">
    <property type="term" value="F:peptidyl-prolyl cis-trans isomerase activity"/>
    <property type="evidence" value="ECO:0007669"/>
    <property type="project" value="UniProtKB-KW"/>
</dbReference>
<evidence type="ECO:0000256" key="1">
    <source>
        <dbReference type="PROSITE-ProRule" id="PRU00277"/>
    </source>
</evidence>
<dbReference type="Pfam" id="PF00254">
    <property type="entry name" value="FKBP_C"/>
    <property type="match status" value="1"/>
</dbReference>
<dbReference type="PROSITE" id="PS50059">
    <property type="entry name" value="FKBP_PPIASE"/>
    <property type="match status" value="1"/>
</dbReference>
<evidence type="ECO:0000259" key="3">
    <source>
        <dbReference type="PROSITE" id="PS50059"/>
    </source>
</evidence>
<organism evidence="4">
    <name type="scientific">Chrysotila carterae</name>
    <name type="common">Marine alga</name>
    <name type="synonym">Syracosphaera carterae</name>
    <dbReference type="NCBI Taxonomy" id="13221"/>
    <lineage>
        <taxon>Eukaryota</taxon>
        <taxon>Haptista</taxon>
        <taxon>Haptophyta</taxon>
        <taxon>Prymnesiophyceae</taxon>
        <taxon>Isochrysidales</taxon>
        <taxon>Isochrysidaceae</taxon>
        <taxon>Chrysotila</taxon>
    </lineage>
</organism>
<dbReference type="InterPro" id="IPR046357">
    <property type="entry name" value="PPIase_dom_sf"/>
</dbReference>
<feature type="region of interest" description="Disordered" evidence="2">
    <location>
        <begin position="193"/>
        <end position="247"/>
    </location>
</feature>
<dbReference type="PROSITE" id="PS51257">
    <property type="entry name" value="PROKAR_LIPOPROTEIN"/>
    <property type="match status" value="1"/>
</dbReference>
<dbReference type="SUPFAM" id="SSF54534">
    <property type="entry name" value="FKBP-like"/>
    <property type="match status" value="1"/>
</dbReference>
<keyword evidence="1" id="KW-0413">Isomerase</keyword>
<evidence type="ECO:0000256" key="2">
    <source>
        <dbReference type="SAM" id="MobiDB-lite"/>
    </source>
</evidence>
<dbReference type="PANTHER" id="PTHR47860:SF1">
    <property type="entry name" value="PEPTIDYL-PROLYL CIS-TRANS ISOMERASE FKBP17-1, CHLOROPLASTIC"/>
    <property type="match status" value="1"/>
</dbReference>
<comment type="catalytic activity">
    <reaction evidence="1">
        <text>[protein]-peptidylproline (omega=180) = [protein]-peptidylproline (omega=0)</text>
        <dbReference type="Rhea" id="RHEA:16237"/>
        <dbReference type="Rhea" id="RHEA-COMP:10747"/>
        <dbReference type="Rhea" id="RHEA-COMP:10748"/>
        <dbReference type="ChEBI" id="CHEBI:83833"/>
        <dbReference type="ChEBI" id="CHEBI:83834"/>
        <dbReference type="EC" id="5.2.1.8"/>
    </reaction>
</comment>
<protein>
    <recommendedName>
        <fullName evidence="1">peptidylprolyl isomerase</fullName>
        <ecNumber evidence="1">5.2.1.8</ecNumber>
    </recommendedName>
</protein>
<dbReference type="EC" id="5.2.1.8" evidence="1"/>
<accession>A0A7S4BRC1</accession>
<feature type="domain" description="PPIase FKBP-type" evidence="3">
    <location>
        <begin position="361"/>
        <end position="437"/>
    </location>
</feature>
<evidence type="ECO:0000313" key="4">
    <source>
        <dbReference type="EMBL" id="CAE0774011.1"/>
    </source>
</evidence>
<keyword evidence="1" id="KW-0697">Rotamase</keyword>
<dbReference type="PANTHER" id="PTHR47860">
    <property type="entry name" value="PEPTIDYL-PROLYL CIS-TRANS ISOMERASE FKBP17-1, CHLOROPLASTIC"/>
    <property type="match status" value="1"/>
</dbReference>